<dbReference type="Proteomes" id="UP000434580">
    <property type="component" value="Unassembled WGS sequence"/>
</dbReference>
<organism evidence="1 2">
    <name type="scientific">BD1-7 clade bacterium</name>
    <dbReference type="NCBI Taxonomy" id="2029982"/>
    <lineage>
        <taxon>Bacteria</taxon>
        <taxon>Pseudomonadati</taxon>
        <taxon>Pseudomonadota</taxon>
        <taxon>Gammaproteobacteria</taxon>
        <taxon>Cellvibrionales</taxon>
        <taxon>Spongiibacteraceae</taxon>
        <taxon>BD1-7 clade</taxon>
    </lineage>
</organism>
<evidence type="ECO:0000313" key="2">
    <source>
        <dbReference type="Proteomes" id="UP000434580"/>
    </source>
</evidence>
<evidence type="ECO:0000313" key="1">
    <source>
        <dbReference type="EMBL" id="CAA0095623.1"/>
    </source>
</evidence>
<dbReference type="AlphaFoldDB" id="A0A5S9NWE7"/>
<gene>
    <name evidence="1" type="ORF">DPBNPPHM_03310</name>
</gene>
<evidence type="ECO:0008006" key="3">
    <source>
        <dbReference type="Google" id="ProtNLM"/>
    </source>
</evidence>
<reference evidence="1 2" key="1">
    <citation type="submission" date="2019-11" db="EMBL/GenBank/DDBJ databases">
        <authorList>
            <person name="Holert J."/>
        </authorList>
    </citation>
    <scope>NUCLEOTIDE SEQUENCE [LARGE SCALE GENOMIC DNA]</scope>
    <source>
        <strain evidence="1">BC5_2</strain>
    </source>
</reference>
<sequence length="387" mass="41616">MQDNNGQPPPPLAVTSIGMATSLSDYQHGCPAALAGVEQSHSHTTLVHAWPDNPMFDDEAPEPVTIHPCPLDSNDDYSDRLSVLLGAALTDLCEHLRPDPTIVSFAVFIGLSDAPPEDIQRPELIATLTQQLEIAFAQSCLSSTPSQVEFIFRGSCSLATSIEQARQYLASTDNARCFIGSIDTLITPDVLSNLLKSPLLATPTMPIGFFAGEAAVLIELQAAAAIPQKQAMGYVHAVHSVSGATPCTILDRDNGARLTQALRAVLMPQPDMRIKPDFIIGQFNGSDKIAYEWGLCQSRLNRMLEGAENWHTALTFGETGAAAGALSLAIATWRFSQPAFAHEHTILCWQYTPRGLRSACVITRGLNYAAPIQAPVPDGSNDPDESE</sequence>
<name>A0A5S9NWE7_9GAMM</name>
<accession>A0A5S9NWE7</accession>
<dbReference type="EMBL" id="CACSII010000004">
    <property type="protein sequence ID" value="CAA0095623.1"/>
    <property type="molecule type" value="Genomic_DNA"/>
</dbReference>
<proteinExistence type="predicted"/>
<protein>
    <recommendedName>
        <fullName evidence="3">Beta-ketoacyl synthase N-terminal domain-containing protein</fullName>
    </recommendedName>
</protein>
<dbReference type="OrthoDB" id="5493826at2"/>